<feature type="domain" description="Cyclin-D1-binding protein 1-like N-terminal" evidence="2">
    <location>
        <begin position="60"/>
        <end position="204"/>
    </location>
</feature>
<sequence length="374" mass="39067">MSSDHLVELRTALAASLELLHAGAGASARAAGGQISRDTAAADALLSGSVVDLANIQPTLSALAKMVSHQTTMLTIAARAGDAKETRHACGRIADCVGKLVATVHTLPSAIGASLSAKVAGAADNLIRGIQQLVESSLAETPAGPAARPAPARLSSNSAAGNAWSACTDIEQLPLSNSLVVAELLELRAEQLTDAIDECAELVESASADKDDHDDDDDDDEAKEGSDGWDELIGERGEGTRCTQEDQEWIRGAQTMIKTVKLTIKKLASVLRAAKTHSHKTNTAMDGLAKFADRCVEAADELVGNIDLPVADNAASLTSAVAEVVEAETRLLDAAESLLADLDALQSQTHNHPWLGMCTRQMAQLTSKLAFPEK</sequence>
<reference evidence="3 4" key="1">
    <citation type="submission" date="2023-09" db="EMBL/GenBank/DDBJ databases">
        <title>Pangenome analysis of Batrachochytrium dendrobatidis and related Chytrids.</title>
        <authorList>
            <person name="Yacoub M.N."/>
            <person name="Stajich J.E."/>
            <person name="James T.Y."/>
        </authorList>
    </citation>
    <scope>NUCLEOTIDE SEQUENCE [LARGE SCALE GENOMIC DNA]</scope>
    <source>
        <strain evidence="3 4">JEL0888</strain>
    </source>
</reference>
<dbReference type="Proteomes" id="UP001527925">
    <property type="component" value="Unassembled WGS sequence"/>
</dbReference>
<evidence type="ECO:0000256" key="1">
    <source>
        <dbReference type="SAM" id="MobiDB-lite"/>
    </source>
</evidence>
<dbReference type="Gene3D" id="1.20.1420.10">
    <property type="entry name" value="Talin, central domain"/>
    <property type="match status" value="1"/>
</dbReference>
<dbReference type="PANTHER" id="PTHR15492">
    <property type="entry name" value="CYCLIN D1-BINDING PROTEIN 1"/>
    <property type="match status" value="1"/>
</dbReference>
<keyword evidence="4" id="KW-1185">Reference proteome</keyword>
<evidence type="ECO:0000259" key="2">
    <source>
        <dbReference type="Pfam" id="PF13324"/>
    </source>
</evidence>
<name>A0ABR4MW58_9FUNG</name>
<feature type="compositionally biased region" description="Acidic residues" evidence="1">
    <location>
        <begin position="212"/>
        <end position="232"/>
    </location>
</feature>
<evidence type="ECO:0000313" key="3">
    <source>
        <dbReference type="EMBL" id="KAL2911517.1"/>
    </source>
</evidence>
<accession>A0ABR4MW58</accession>
<dbReference type="InterPro" id="IPR026907">
    <property type="entry name" value="GCIP-like"/>
</dbReference>
<feature type="region of interest" description="Disordered" evidence="1">
    <location>
        <begin position="204"/>
        <end position="244"/>
    </location>
</feature>
<dbReference type="Pfam" id="PF13324">
    <property type="entry name" value="GCIP_N"/>
    <property type="match status" value="1"/>
</dbReference>
<protein>
    <submittedName>
        <fullName evidence="3">Cyclin-D1-binding protein 1</fullName>
    </submittedName>
</protein>
<dbReference type="PANTHER" id="PTHR15492:SF1">
    <property type="entry name" value="CYCLIN-D1-BINDING PROTEIN 1"/>
    <property type="match status" value="1"/>
</dbReference>
<dbReference type="EMBL" id="JADGIZ020000104">
    <property type="protein sequence ID" value="KAL2911517.1"/>
    <property type="molecule type" value="Genomic_DNA"/>
</dbReference>
<organism evidence="3 4">
    <name type="scientific">Polyrhizophydium stewartii</name>
    <dbReference type="NCBI Taxonomy" id="2732419"/>
    <lineage>
        <taxon>Eukaryota</taxon>
        <taxon>Fungi</taxon>
        <taxon>Fungi incertae sedis</taxon>
        <taxon>Chytridiomycota</taxon>
        <taxon>Chytridiomycota incertae sedis</taxon>
        <taxon>Chytridiomycetes</taxon>
        <taxon>Rhizophydiales</taxon>
        <taxon>Rhizophydiales incertae sedis</taxon>
        <taxon>Polyrhizophydium</taxon>
    </lineage>
</organism>
<comment type="caution">
    <text evidence="3">The sequence shown here is derived from an EMBL/GenBank/DDBJ whole genome shotgun (WGS) entry which is preliminary data.</text>
</comment>
<gene>
    <name evidence="3" type="primary">CCNDBP1</name>
    <name evidence="3" type="ORF">HK105_209006</name>
</gene>
<evidence type="ECO:0000313" key="4">
    <source>
        <dbReference type="Proteomes" id="UP001527925"/>
    </source>
</evidence>
<proteinExistence type="predicted"/>
<dbReference type="Gene3D" id="1.20.1410.10">
    <property type="entry name" value="I/LWEQ domain"/>
    <property type="match status" value="1"/>
</dbReference>
<dbReference type="InterPro" id="IPR049317">
    <property type="entry name" value="GCIP-like_N"/>
</dbReference>